<evidence type="ECO:0000313" key="1">
    <source>
        <dbReference type="EMBL" id="KAL0204482.1"/>
    </source>
</evidence>
<proteinExistence type="predicted"/>
<evidence type="ECO:0000313" key="2">
    <source>
        <dbReference type="Proteomes" id="UP001529510"/>
    </source>
</evidence>
<dbReference type="AlphaFoldDB" id="A0ABD0S154"/>
<organism evidence="1 2">
    <name type="scientific">Cirrhinus mrigala</name>
    <name type="common">Mrigala</name>
    <dbReference type="NCBI Taxonomy" id="683832"/>
    <lineage>
        <taxon>Eukaryota</taxon>
        <taxon>Metazoa</taxon>
        <taxon>Chordata</taxon>
        <taxon>Craniata</taxon>
        <taxon>Vertebrata</taxon>
        <taxon>Euteleostomi</taxon>
        <taxon>Actinopterygii</taxon>
        <taxon>Neopterygii</taxon>
        <taxon>Teleostei</taxon>
        <taxon>Ostariophysi</taxon>
        <taxon>Cypriniformes</taxon>
        <taxon>Cyprinidae</taxon>
        <taxon>Labeoninae</taxon>
        <taxon>Labeonini</taxon>
        <taxon>Cirrhinus</taxon>
    </lineage>
</organism>
<comment type="caution">
    <text evidence="1">The sequence shown here is derived from an EMBL/GenBank/DDBJ whole genome shotgun (WGS) entry which is preliminary data.</text>
</comment>
<sequence>HIIMQIHRECAERFCTALGCREGNSRWKGHKNRGQYHPLLYKMTSQPEGKKMSVMMGYHLHPGPLMASGPETVLCQAQQLKVVRLRPLRDHHITHQSQAVLLAWTGMNLGLHLDAYQGLTCACVPLIETVSAFISCCGRERI</sequence>
<protein>
    <submittedName>
        <fullName evidence="1">Uncharacterized protein</fullName>
    </submittedName>
</protein>
<dbReference type="Proteomes" id="UP001529510">
    <property type="component" value="Unassembled WGS sequence"/>
</dbReference>
<name>A0ABD0S154_CIRMR</name>
<gene>
    <name evidence="1" type="ORF">M9458_002500</name>
</gene>
<accession>A0ABD0S154</accession>
<reference evidence="1 2" key="1">
    <citation type="submission" date="2024-05" db="EMBL/GenBank/DDBJ databases">
        <title>Genome sequencing and assembly of Indian major carp, Cirrhinus mrigala (Hamilton, 1822).</title>
        <authorList>
            <person name="Mohindra V."/>
            <person name="Chowdhury L.M."/>
            <person name="Lal K."/>
            <person name="Jena J.K."/>
        </authorList>
    </citation>
    <scope>NUCLEOTIDE SEQUENCE [LARGE SCALE GENOMIC DNA]</scope>
    <source>
        <strain evidence="1">CM1030</strain>
        <tissue evidence="1">Blood</tissue>
    </source>
</reference>
<keyword evidence="2" id="KW-1185">Reference proteome</keyword>
<dbReference type="EMBL" id="JAMKFB020000001">
    <property type="protein sequence ID" value="KAL0204482.1"/>
    <property type="molecule type" value="Genomic_DNA"/>
</dbReference>
<feature type="non-terminal residue" evidence="1">
    <location>
        <position position="142"/>
    </location>
</feature>
<feature type="non-terminal residue" evidence="1">
    <location>
        <position position="1"/>
    </location>
</feature>